<dbReference type="Gene3D" id="3.40.50.620">
    <property type="entry name" value="HUPs"/>
    <property type="match status" value="1"/>
</dbReference>
<reference evidence="2 3" key="1">
    <citation type="submission" date="2017-01" db="EMBL/GenBank/DDBJ databases">
        <authorList>
            <person name="Mah S.A."/>
            <person name="Swanson W.J."/>
            <person name="Moy G.W."/>
            <person name="Vacquier V.D."/>
        </authorList>
    </citation>
    <scope>NUCLEOTIDE SEQUENCE [LARGE SCALE GENOMIC DNA]</scope>
    <source>
        <strain evidence="2 3">DSM 7027</strain>
    </source>
</reference>
<proteinExistence type="predicted"/>
<gene>
    <name evidence="2" type="ORF">SAMN05421647_10954</name>
</gene>
<accession>A0A1N6VQ46</accession>
<feature type="domain" description="DUF218" evidence="1">
    <location>
        <begin position="36"/>
        <end position="176"/>
    </location>
</feature>
<evidence type="ECO:0000313" key="3">
    <source>
        <dbReference type="Proteomes" id="UP000186895"/>
    </source>
</evidence>
<evidence type="ECO:0000259" key="1">
    <source>
        <dbReference type="Pfam" id="PF02698"/>
    </source>
</evidence>
<dbReference type="Pfam" id="PF02698">
    <property type="entry name" value="DUF218"/>
    <property type="match status" value="1"/>
</dbReference>
<dbReference type="EMBL" id="FTMN01000009">
    <property type="protein sequence ID" value="SIQ79992.1"/>
    <property type="molecule type" value="Genomic_DNA"/>
</dbReference>
<keyword evidence="3" id="KW-1185">Reference proteome</keyword>
<evidence type="ECO:0000313" key="2">
    <source>
        <dbReference type="EMBL" id="SIQ79992.1"/>
    </source>
</evidence>
<dbReference type="InterPro" id="IPR003848">
    <property type="entry name" value="DUF218"/>
</dbReference>
<dbReference type="PANTHER" id="PTHR30336">
    <property type="entry name" value="INNER MEMBRANE PROTEIN, PROBABLE PERMEASE"/>
    <property type="match status" value="1"/>
</dbReference>
<dbReference type="Proteomes" id="UP000186895">
    <property type="component" value="Unassembled WGS sequence"/>
</dbReference>
<dbReference type="AlphaFoldDB" id="A0A1N6VQ46"/>
<dbReference type="GO" id="GO:0005886">
    <property type="term" value="C:plasma membrane"/>
    <property type="evidence" value="ECO:0007669"/>
    <property type="project" value="TreeGrafter"/>
</dbReference>
<name>A0A1N6VQ46_9GAMM</name>
<dbReference type="RefSeq" id="WP_076464795.1">
    <property type="nucleotide sequence ID" value="NZ_FTMN01000009.1"/>
</dbReference>
<dbReference type="InterPro" id="IPR051599">
    <property type="entry name" value="Cell_Envelope_Assoc"/>
</dbReference>
<dbReference type="PANTHER" id="PTHR30336:SF20">
    <property type="entry name" value="DUF218 DOMAIN-CONTAINING PROTEIN"/>
    <property type="match status" value="1"/>
</dbReference>
<dbReference type="STRING" id="49186.SAMN05421647_10954"/>
<protein>
    <submittedName>
        <fullName evidence="2">Uncharacterized SAM-binding protein YcdF, DUF218 family</fullName>
    </submittedName>
</protein>
<dbReference type="CDD" id="cd06259">
    <property type="entry name" value="YdcF-like"/>
    <property type="match status" value="1"/>
</dbReference>
<sequence length="193" mass="21196">MKKIVTLLCVVIIAYPLYVMSSVYLYSFESADAKADAAIVLGAAVWGGDPSPVFEERIKHSIKLHRESQVSTLIFTGGVGDGDTQSEAAVARAYAINQGIPADQILIEDKSTITRENLIFAKELLSLHQIETVLLVSDPLHMKRAMTMAEDIGLDALPSPTTTSRYKSFSSKAKMLLSESYYFIGYQLGKLTR</sequence>
<organism evidence="2 3">
    <name type="scientific">Marinobacterium stanieri</name>
    <dbReference type="NCBI Taxonomy" id="49186"/>
    <lineage>
        <taxon>Bacteria</taxon>
        <taxon>Pseudomonadati</taxon>
        <taxon>Pseudomonadota</taxon>
        <taxon>Gammaproteobacteria</taxon>
        <taxon>Oceanospirillales</taxon>
        <taxon>Oceanospirillaceae</taxon>
        <taxon>Marinobacterium</taxon>
    </lineage>
</organism>
<dbReference type="InterPro" id="IPR014729">
    <property type="entry name" value="Rossmann-like_a/b/a_fold"/>
</dbReference>